<keyword evidence="2" id="KW-1185">Reference proteome</keyword>
<sequence>MKTLIVGSSAFSSILAIIRPSFSTATATVACLSRRKVRMLFSSARSRADMSAAASDKQPRQTIRFMVWAII</sequence>
<evidence type="ECO:0008006" key="3">
    <source>
        <dbReference type="Google" id="ProtNLM"/>
    </source>
</evidence>
<accession>A0ABY5UZZ7</accession>
<protein>
    <recommendedName>
        <fullName evidence="3">Secreted protein</fullName>
    </recommendedName>
</protein>
<reference evidence="1" key="1">
    <citation type="journal article" date="2022" name="Cell">
        <title>Design, construction, and in vivo augmentation of a complex gut microbiome.</title>
        <authorList>
            <person name="Cheng A.G."/>
            <person name="Ho P.Y."/>
            <person name="Aranda-Diaz A."/>
            <person name="Jain S."/>
            <person name="Yu F.B."/>
            <person name="Meng X."/>
            <person name="Wang M."/>
            <person name="Iakiviak M."/>
            <person name="Nagashima K."/>
            <person name="Zhao A."/>
            <person name="Murugkar P."/>
            <person name="Patil A."/>
            <person name="Atabakhsh K."/>
            <person name="Weakley A."/>
            <person name="Yan J."/>
            <person name="Brumbaugh A.R."/>
            <person name="Higginbottom S."/>
            <person name="Dimas A."/>
            <person name="Shiver A.L."/>
            <person name="Deutschbauer A."/>
            <person name="Neff N."/>
            <person name="Sonnenburg J.L."/>
            <person name="Huang K.C."/>
            <person name="Fischbach M.A."/>
        </authorList>
    </citation>
    <scope>NUCLEOTIDE SEQUENCE</scope>
    <source>
        <strain evidence="1">AP11</strain>
    </source>
</reference>
<name>A0ABY5UZZ7_9BACT</name>
<evidence type="ECO:0000313" key="1">
    <source>
        <dbReference type="EMBL" id="UWN56974.1"/>
    </source>
</evidence>
<evidence type="ECO:0000313" key="2">
    <source>
        <dbReference type="Proteomes" id="UP001059295"/>
    </source>
</evidence>
<dbReference type="Proteomes" id="UP001059295">
    <property type="component" value="Chromosome"/>
</dbReference>
<proteinExistence type="predicted"/>
<dbReference type="GeneID" id="82892071"/>
<organism evidence="1 2">
    <name type="scientific">Alistipes ihumii AP11</name>
    <dbReference type="NCBI Taxonomy" id="1211813"/>
    <lineage>
        <taxon>Bacteria</taxon>
        <taxon>Pseudomonadati</taxon>
        <taxon>Bacteroidota</taxon>
        <taxon>Bacteroidia</taxon>
        <taxon>Bacteroidales</taxon>
        <taxon>Rikenellaceae</taxon>
        <taxon>Alistipes</taxon>
    </lineage>
</organism>
<gene>
    <name evidence="1" type="ORF">NQ491_10015</name>
</gene>
<dbReference type="PROSITE" id="PS51257">
    <property type="entry name" value="PROKAR_LIPOPROTEIN"/>
    <property type="match status" value="1"/>
</dbReference>
<dbReference type="RefSeq" id="WP_232423195.1">
    <property type="nucleotide sequence ID" value="NZ_CAPH01000009.1"/>
</dbReference>
<dbReference type="EMBL" id="CP102294">
    <property type="protein sequence ID" value="UWN56974.1"/>
    <property type="molecule type" value="Genomic_DNA"/>
</dbReference>